<organism evidence="10 11">
    <name type="scientific">Methylophaga muralis</name>
    <dbReference type="NCBI Taxonomy" id="291169"/>
    <lineage>
        <taxon>Bacteria</taxon>
        <taxon>Pseudomonadati</taxon>
        <taxon>Pseudomonadota</taxon>
        <taxon>Gammaproteobacteria</taxon>
        <taxon>Thiotrichales</taxon>
        <taxon>Piscirickettsiaceae</taxon>
        <taxon>Methylophaga</taxon>
    </lineage>
</organism>
<evidence type="ECO:0000256" key="4">
    <source>
        <dbReference type="ARBA" id="ARBA00022475"/>
    </source>
</evidence>
<dbReference type="PANTHER" id="PTHR30294">
    <property type="entry name" value="MEMBRANE COMPONENT OF ABC TRANSPORTER YHHJ-RELATED"/>
    <property type="match status" value="1"/>
</dbReference>
<feature type="domain" description="ABC transmembrane type-2" evidence="9">
    <location>
        <begin position="140"/>
        <end position="368"/>
    </location>
</feature>
<dbReference type="EMBL" id="MCRI01000038">
    <property type="protein sequence ID" value="ODN65817.1"/>
    <property type="molecule type" value="Genomic_DNA"/>
</dbReference>
<reference evidence="10 11" key="1">
    <citation type="submission" date="2016-07" db="EMBL/GenBank/DDBJ databases">
        <title>Draft Genome Sequence of Methylophaga muralis Bur 1.</title>
        <authorList>
            <person name="Vasilenko O.V."/>
            <person name="Doronina N.V."/>
            <person name="Shmareva M.N."/>
            <person name="Tarlachkov S.V."/>
            <person name="Mustakhimov I."/>
            <person name="Trotsenko Y.A."/>
        </authorList>
    </citation>
    <scope>NUCLEOTIDE SEQUENCE [LARGE SCALE GENOMIC DNA]</scope>
    <source>
        <strain evidence="10 11">Bur 1</strain>
    </source>
</reference>
<evidence type="ECO:0000256" key="6">
    <source>
        <dbReference type="ARBA" id="ARBA00022989"/>
    </source>
</evidence>
<feature type="transmembrane region" description="Helical" evidence="8">
    <location>
        <begin position="286"/>
        <end position="305"/>
    </location>
</feature>
<dbReference type="PATRIC" id="fig|291169.3.peg.2445"/>
<dbReference type="Pfam" id="PF12698">
    <property type="entry name" value="ABC2_membrane_3"/>
    <property type="match status" value="1"/>
</dbReference>
<evidence type="ECO:0000256" key="3">
    <source>
        <dbReference type="ARBA" id="ARBA00022448"/>
    </source>
</evidence>
<evidence type="ECO:0000256" key="2">
    <source>
        <dbReference type="ARBA" id="ARBA00007783"/>
    </source>
</evidence>
<evidence type="ECO:0000313" key="10">
    <source>
        <dbReference type="EMBL" id="ODN65817.1"/>
    </source>
</evidence>
<dbReference type="AlphaFoldDB" id="A0A1E3GP85"/>
<feature type="transmembrane region" description="Helical" evidence="8">
    <location>
        <begin position="224"/>
        <end position="243"/>
    </location>
</feature>
<feature type="transmembrane region" description="Helical" evidence="8">
    <location>
        <begin position="174"/>
        <end position="198"/>
    </location>
</feature>
<evidence type="ECO:0000256" key="1">
    <source>
        <dbReference type="ARBA" id="ARBA00004651"/>
    </source>
</evidence>
<evidence type="ECO:0000313" key="11">
    <source>
        <dbReference type="Proteomes" id="UP000094379"/>
    </source>
</evidence>
<dbReference type="RefSeq" id="WP_069296813.1">
    <property type="nucleotide sequence ID" value="NZ_MCRI01000038.1"/>
</dbReference>
<evidence type="ECO:0000256" key="7">
    <source>
        <dbReference type="ARBA" id="ARBA00023136"/>
    </source>
</evidence>
<feature type="transmembrane region" description="Helical" evidence="8">
    <location>
        <begin position="255"/>
        <end position="280"/>
    </location>
</feature>
<comment type="subcellular location">
    <subcellularLocation>
        <location evidence="1">Cell membrane</location>
        <topology evidence="1">Multi-pass membrane protein</topology>
    </subcellularLocation>
</comment>
<keyword evidence="3" id="KW-0813">Transport</keyword>
<proteinExistence type="inferred from homology"/>
<evidence type="ECO:0000256" key="5">
    <source>
        <dbReference type="ARBA" id="ARBA00022692"/>
    </source>
</evidence>
<dbReference type="GO" id="GO:0140359">
    <property type="term" value="F:ABC-type transporter activity"/>
    <property type="evidence" value="ECO:0007669"/>
    <property type="project" value="InterPro"/>
</dbReference>
<dbReference type="PANTHER" id="PTHR30294:SF47">
    <property type="entry name" value="INNER MEMBRANE TRANSPORT PERMEASE YHHJ"/>
    <property type="match status" value="1"/>
</dbReference>
<dbReference type="Gene3D" id="3.40.1710.10">
    <property type="entry name" value="abc type-2 transporter like domain"/>
    <property type="match status" value="1"/>
</dbReference>
<dbReference type="STRING" id="291169.A9E74_02425"/>
<keyword evidence="7 8" id="KW-0472">Membrane</keyword>
<dbReference type="InterPro" id="IPR013525">
    <property type="entry name" value="ABC2_TM"/>
</dbReference>
<dbReference type="InterPro" id="IPR047817">
    <property type="entry name" value="ABC2_TM_bact-type"/>
</dbReference>
<protein>
    <submittedName>
        <fullName evidence="10">Inner membrane transport permease YhhJ</fullName>
    </submittedName>
</protein>
<dbReference type="InterPro" id="IPR051449">
    <property type="entry name" value="ABC-2_transporter_component"/>
</dbReference>
<keyword evidence="5 8" id="KW-0812">Transmembrane</keyword>
<keyword evidence="4" id="KW-1003">Cell membrane</keyword>
<name>A0A1E3GP85_9GAMM</name>
<evidence type="ECO:0000256" key="8">
    <source>
        <dbReference type="SAM" id="Phobius"/>
    </source>
</evidence>
<comment type="similarity">
    <text evidence="2">Belongs to the ABC-2 integral membrane protein family.</text>
</comment>
<feature type="transmembrane region" description="Helical" evidence="8">
    <location>
        <begin position="343"/>
        <end position="362"/>
    </location>
</feature>
<keyword evidence="11" id="KW-1185">Reference proteome</keyword>
<comment type="caution">
    <text evidence="10">The sequence shown here is derived from an EMBL/GenBank/DDBJ whole genome shotgun (WGS) entry which is preliminary data.</text>
</comment>
<gene>
    <name evidence="10" type="primary">yhhJ</name>
    <name evidence="10" type="ORF">A9E74_02425</name>
</gene>
<sequence length="373" mass="41204">MAVSNILHLGIKELRSLWRDPVLMIFIVYAFSLSVYTAATAMIDSLNNAPIAIVDDDRSPLSMRIVDAFYPPYFKPPVLIEQHEVDARMDMGIDTFALHIPSNFQRDLLAGHQPAIQLNIDATRMGQAFTGNSYVQSIVSGEITTFVERHRQVSVTPVDLVLRAKFNTELNSQWFGAVMQVINNITMLSIILTGAALIREREHGTVEHLLVMPVTPFEIMASKVWSMALVVLVATALSLWLVVQLWLAVPLHGSVGLFLFGTLLHLFATTSLGIFLGTIARSMPQFGLLMVLILLPLQVLSGGTTPRESMPDIIQHIMLLAPNTHFVMLAQSILYRGAGISEVWPQFLSLILLGGALFGLSLSRFRKTIASMA</sequence>
<dbReference type="PROSITE" id="PS51012">
    <property type="entry name" value="ABC_TM2"/>
    <property type="match status" value="1"/>
</dbReference>
<dbReference type="Proteomes" id="UP000094379">
    <property type="component" value="Unassembled WGS sequence"/>
</dbReference>
<keyword evidence="6 8" id="KW-1133">Transmembrane helix</keyword>
<dbReference type="GO" id="GO:0005886">
    <property type="term" value="C:plasma membrane"/>
    <property type="evidence" value="ECO:0007669"/>
    <property type="project" value="UniProtKB-SubCell"/>
</dbReference>
<evidence type="ECO:0000259" key="9">
    <source>
        <dbReference type="PROSITE" id="PS51012"/>
    </source>
</evidence>
<feature type="transmembrane region" description="Helical" evidence="8">
    <location>
        <begin position="22"/>
        <end position="43"/>
    </location>
</feature>
<accession>A0A1E3GP85</accession>